<protein>
    <submittedName>
        <fullName evidence="2">Uncharacterized protein</fullName>
    </submittedName>
</protein>
<dbReference type="RefSeq" id="WP_160554283.1">
    <property type="nucleotide sequence ID" value="NZ_CP047650.1"/>
</dbReference>
<gene>
    <name evidence="2" type="ORF">GT347_22340</name>
</gene>
<proteinExistence type="predicted"/>
<dbReference type="EMBL" id="CP047650">
    <property type="protein sequence ID" value="QHJ00473.1"/>
    <property type="molecule type" value="Genomic_DNA"/>
</dbReference>
<dbReference type="Proteomes" id="UP000464787">
    <property type="component" value="Chromosome"/>
</dbReference>
<evidence type="ECO:0000313" key="3">
    <source>
        <dbReference type="Proteomes" id="UP000464787"/>
    </source>
</evidence>
<evidence type="ECO:0000313" key="2">
    <source>
        <dbReference type="EMBL" id="QHJ00473.1"/>
    </source>
</evidence>
<organism evidence="2 3">
    <name type="scientific">Xylophilus rhododendri</name>
    <dbReference type="NCBI Taxonomy" id="2697032"/>
    <lineage>
        <taxon>Bacteria</taxon>
        <taxon>Pseudomonadati</taxon>
        <taxon>Pseudomonadota</taxon>
        <taxon>Betaproteobacteria</taxon>
        <taxon>Burkholderiales</taxon>
        <taxon>Xylophilus</taxon>
    </lineage>
</organism>
<sequence>MGQLRLPTLVISDSIKSHLPPGGGPPDNADMDARVQKLENLAEKTGEKLTAIETRLTKIETRADYFATRADVSEAKTSIILWVVGSAFLTQVLPALPGLVKGVAAVWLGR</sequence>
<accession>A0A857JBZ0</accession>
<keyword evidence="3" id="KW-1185">Reference proteome</keyword>
<evidence type="ECO:0000256" key="1">
    <source>
        <dbReference type="SAM" id="Coils"/>
    </source>
</evidence>
<feature type="coiled-coil region" evidence="1">
    <location>
        <begin position="28"/>
        <end position="55"/>
    </location>
</feature>
<dbReference type="KEGG" id="xyk:GT347_22340"/>
<reference evidence="2 3" key="1">
    <citation type="submission" date="2020-01" db="EMBL/GenBank/DDBJ databases">
        <title>Genome sequencing of strain KACC 21265.</title>
        <authorList>
            <person name="Heo J."/>
            <person name="Kim S.-J."/>
            <person name="Kim J.-S."/>
            <person name="Hong S.-B."/>
            <person name="Kwon S.-W."/>
        </authorList>
    </citation>
    <scope>NUCLEOTIDE SEQUENCE [LARGE SCALE GENOMIC DNA]</scope>
    <source>
        <strain evidence="2 3">KACC 21265</strain>
    </source>
</reference>
<name>A0A857JBZ0_9BURK</name>
<dbReference type="AlphaFoldDB" id="A0A857JBZ0"/>
<keyword evidence="1" id="KW-0175">Coiled coil</keyword>